<dbReference type="Proteomes" id="UP000483379">
    <property type="component" value="Unassembled WGS sequence"/>
</dbReference>
<dbReference type="CDD" id="cd01948">
    <property type="entry name" value="EAL"/>
    <property type="match status" value="1"/>
</dbReference>
<dbReference type="InterPro" id="IPR001633">
    <property type="entry name" value="EAL_dom"/>
</dbReference>
<gene>
    <name evidence="2" type="ORF">G3446_15960</name>
</gene>
<dbReference type="PROSITE" id="PS50883">
    <property type="entry name" value="EAL"/>
    <property type="match status" value="1"/>
</dbReference>
<dbReference type="AlphaFoldDB" id="A0A6M0K326"/>
<feature type="domain" description="EAL" evidence="1">
    <location>
        <begin position="173"/>
        <end position="429"/>
    </location>
</feature>
<dbReference type="GO" id="GO:0071111">
    <property type="term" value="F:cyclic-guanylate-specific phosphodiesterase activity"/>
    <property type="evidence" value="ECO:0007669"/>
    <property type="project" value="InterPro"/>
</dbReference>
<dbReference type="SUPFAM" id="SSF141868">
    <property type="entry name" value="EAL domain-like"/>
    <property type="match status" value="1"/>
</dbReference>
<dbReference type="PANTHER" id="PTHR33121">
    <property type="entry name" value="CYCLIC DI-GMP PHOSPHODIESTERASE PDEF"/>
    <property type="match status" value="1"/>
</dbReference>
<dbReference type="PANTHER" id="PTHR33121:SF70">
    <property type="entry name" value="SIGNALING PROTEIN YKOW"/>
    <property type="match status" value="1"/>
</dbReference>
<dbReference type="SMART" id="SM00052">
    <property type="entry name" value="EAL"/>
    <property type="match status" value="1"/>
</dbReference>
<organism evidence="2 3">
    <name type="scientific">Thiorhodococcus minor</name>
    <dbReference type="NCBI Taxonomy" id="57489"/>
    <lineage>
        <taxon>Bacteria</taxon>
        <taxon>Pseudomonadati</taxon>
        <taxon>Pseudomonadota</taxon>
        <taxon>Gammaproteobacteria</taxon>
        <taxon>Chromatiales</taxon>
        <taxon>Chromatiaceae</taxon>
        <taxon>Thiorhodococcus</taxon>
    </lineage>
</organism>
<dbReference type="InterPro" id="IPR035919">
    <property type="entry name" value="EAL_sf"/>
</dbReference>
<accession>A0A6M0K326</accession>
<name>A0A6M0K326_9GAMM</name>
<reference evidence="2 3" key="1">
    <citation type="submission" date="2020-02" db="EMBL/GenBank/DDBJ databases">
        <title>Genome sequences of Thiorhodococcus mannitoliphagus and Thiorhodococcus minor, purple sulfur photosynthetic bacteria in the gammaproteobacterial family, Chromatiaceae.</title>
        <authorList>
            <person name="Aviles F.A."/>
            <person name="Meyer T.E."/>
            <person name="Kyndt J.A."/>
        </authorList>
    </citation>
    <scope>NUCLEOTIDE SEQUENCE [LARGE SCALE GENOMIC DNA]</scope>
    <source>
        <strain evidence="2 3">DSM 11518</strain>
    </source>
</reference>
<dbReference type="EMBL" id="JAAIJQ010000049">
    <property type="protein sequence ID" value="NEV63363.1"/>
    <property type="molecule type" value="Genomic_DNA"/>
</dbReference>
<protein>
    <submittedName>
        <fullName evidence="2">EAL domain-containing protein</fullName>
    </submittedName>
</protein>
<evidence type="ECO:0000313" key="2">
    <source>
        <dbReference type="EMBL" id="NEV63363.1"/>
    </source>
</evidence>
<dbReference type="InterPro" id="IPR050706">
    <property type="entry name" value="Cyclic-di-GMP_PDE-like"/>
</dbReference>
<evidence type="ECO:0000313" key="3">
    <source>
        <dbReference type="Proteomes" id="UP000483379"/>
    </source>
</evidence>
<keyword evidence="3" id="KW-1185">Reference proteome</keyword>
<dbReference type="Pfam" id="PF00563">
    <property type="entry name" value="EAL"/>
    <property type="match status" value="1"/>
</dbReference>
<evidence type="ECO:0000259" key="1">
    <source>
        <dbReference type="PROSITE" id="PS50883"/>
    </source>
</evidence>
<proteinExistence type="predicted"/>
<dbReference type="RefSeq" id="WP_164453829.1">
    <property type="nucleotide sequence ID" value="NZ_JAAIJQ010000049.1"/>
</dbReference>
<dbReference type="Gene3D" id="3.20.20.450">
    <property type="entry name" value="EAL domain"/>
    <property type="match status" value="1"/>
</dbReference>
<sequence>MKKIKNILCIYPEPAELRISALLNRQGIVVDMTEAAHSDAIKSALTQPSWWDLILCDAAVFFEQDIVTYLAPVRDRLDASLILLKGAANEPRPAEGLSCGAADVVQRDDVDHLLAVCEREIRNAATRKQLRELRHSVVGESGGRSQFVVPTISDLGKHVHQGGLRSNSGEVPKPLDLNRVRALIDAGGLTLEYQPIVALRPDGQHRNMFETLVRLKDEAGRLLLPDAFLPLAVEADWIGNIDLWICRQAIAVLEQMQSSGAPDAVLFVNLSLETLKSEKQIRAIGAFFSAAHLTPGSIVIEIKKAALKEARDGVERLAEMLKAKRHGILLEDPRLEELQLLESYPDIVTHVKLSAATVQGLVEGAASQQALNAFVRCAHKEGMQVIALAVENAELMPILFAAGVDAIQGNFTCVPNQELVYPSVTMVESAPII</sequence>
<comment type="caution">
    <text evidence="2">The sequence shown here is derived from an EMBL/GenBank/DDBJ whole genome shotgun (WGS) entry which is preliminary data.</text>
</comment>